<feature type="compositionally biased region" description="Pro residues" evidence="1">
    <location>
        <begin position="1"/>
        <end position="12"/>
    </location>
</feature>
<evidence type="ECO:0000256" key="1">
    <source>
        <dbReference type="SAM" id="MobiDB-lite"/>
    </source>
</evidence>
<reference evidence="2 3" key="1">
    <citation type="journal article" date="2019" name="Genome Biol. Evol.">
        <title>Insights into the evolution of the New World diploid cottons (Gossypium, subgenus Houzingenia) based on genome sequencing.</title>
        <authorList>
            <person name="Grover C.E."/>
            <person name="Arick M.A. 2nd"/>
            <person name="Thrash A."/>
            <person name="Conover J.L."/>
            <person name="Sanders W.S."/>
            <person name="Peterson D.G."/>
            <person name="Frelichowski J.E."/>
            <person name="Scheffler J.A."/>
            <person name="Scheffler B.E."/>
            <person name="Wendel J.F."/>
        </authorList>
    </citation>
    <scope>NUCLEOTIDE SEQUENCE [LARGE SCALE GENOMIC DNA]</scope>
    <source>
        <strain evidence="2">1</strain>
        <tissue evidence="2">Leaf</tissue>
    </source>
</reference>
<dbReference type="AlphaFoldDB" id="A0A7J9MMS4"/>
<dbReference type="OrthoDB" id="10438122at2759"/>
<organism evidence="2 3">
    <name type="scientific">Gossypium schwendimanii</name>
    <name type="common">Cotton</name>
    <dbReference type="NCBI Taxonomy" id="34291"/>
    <lineage>
        <taxon>Eukaryota</taxon>
        <taxon>Viridiplantae</taxon>
        <taxon>Streptophyta</taxon>
        <taxon>Embryophyta</taxon>
        <taxon>Tracheophyta</taxon>
        <taxon>Spermatophyta</taxon>
        <taxon>Magnoliopsida</taxon>
        <taxon>eudicotyledons</taxon>
        <taxon>Gunneridae</taxon>
        <taxon>Pentapetalae</taxon>
        <taxon>rosids</taxon>
        <taxon>malvids</taxon>
        <taxon>Malvales</taxon>
        <taxon>Malvaceae</taxon>
        <taxon>Malvoideae</taxon>
        <taxon>Gossypium</taxon>
    </lineage>
</organism>
<dbReference type="EMBL" id="JABFAF010000012">
    <property type="protein sequence ID" value="MBA0872036.1"/>
    <property type="molecule type" value="Genomic_DNA"/>
</dbReference>
<dbReference type="Proteomes" id="UP000593576">
    <property type="component" value="Unassembled WGS sequence"/>
</dbReference>
<gene>
    <name evidence="2" type="ORF">Goshw_005198</name>
</gene>
<evidence type="ECO:0000313" key="3">
    <source>
        <dbReference type="Proteomes" id="UP000593576"/>
    </source>
</evidence>
<accession>A0A7J9MMS4</accession>
<proteinExistence type="predicted"/>
<evidence type="ECO:0000313" key="2">
    <source>
        <dbReference type="EMBL" id="MBA0872036.1"/>
    </source>
</evidence>
<comment type="caution">
    <text evidence="2">The sequence shown here is derived from an EMBL/GenBank/DDBJ whole genome shotgun (WGS) entry which is preliminary data.</text>
</comment>
<protein>
    <submittedName>
        <fullName evidence="2">Uncharacterized protein</fullName>
    </submittedName>
</protein>
<keyword evidence="3" id="KW-1185">Reference proteome</keyword>
<feature type="region of interest" description="Disordered" evidence="1">
    <location>
        <begin position="1"/>
        <end position="31"/>
    </location>
</feature>
<sequence>MDMLPILPPTLRRPPSRPTKMRRREFDEPQTTTKLTKKGVTKHKTGVHNQVVAPTHEEATPTYQEATLREKLSFKRKPVGEPNIVRWMPSTKESSVLDPSMRL</sequence>
<name>A0A7J9MMS4_GOSSC</name>